<keyword evidence="3" id="KW-0274">FAD</keyword>
<evidence type="ECO:0000256" key="1">
    <source>
        <dbReference type="ARBA" id="ARBA00001974"/>
    </source>
</evidence>
<dbReference type="GO" id="GO:0071949">
    <property type="term" value="F:FAD binding"/>
    <property type="evidence" value="ECO:0007669"/>
    <property type="project" value="InterPro"/>
</dbReference>
<feature type="non-terminal residue" evidence="5">
    <location>
        <position position="1"/>
    </location>
</feature>
<dbReference type="SUPFAM" id="SSF51905">
    <property type="entry name" value="FAD/NAD(P)-binding domain"/>
    <property type="match status" value="1"/>
</dbReference>
<feature type="domain" description="FAD-binding" evidence="4">
    <location>
        <begin position="3"/>
        <end position="73"/>
    </location>
</feature>
<reference evidence="5" key="1">
    <citation type="submission" date="2018-05" db="EMBL/GenBank/DDBJ databases">
        <authorList>
            <person name="Lanie J.A."/>
            <person name="Ng W.-L."/>
            <person name="Kazmierczak K.M."/>
            <person name="Andrzejewski T.M."/>
            <person name="Davidsen T.M."/>
            <person name="Wayne K.J."/>
            <person name="Tettelin H."/>
            <person name="Glass J.I."/>
            <person name="Rusch D."/>
            <person name="Podicherti R."/>
            <person name="Tsui H.-C.T."/>
            <person name="Winkler M.E."/>
        </authorList>
    </citation>
    <scope>NUCLEOTIDE SEQUENCE</scope>
</reference>
<dbReference type="PANTHER" id="PTHR43004:SF19">
    <property type="entry name" value="BINDING MONOOXYGENASE, PUTATIVE (JCVI)-RELATED"/>
    <property type="match status" value="1"/>
</dbReference>
<accession>A0A381WF79</accession>
<proteinExistence type="predicted"/>
<dbReference type="Gene3D" id="3.30.9.10">
    <property type="entry name" value="D-Amino Acid Oxidase, subunit A, domain 2"/>
    <property type="match status" value="1"/>
</dbReference>
<sequence length="104" mass="11571">VREVPVLISGGGSVGLSLAAELGWRDIDCVAIEQESSLNPHPRANAVANRTMEYYRRWGIDQAITNAGIPPDHPADYYWVSSLHGRKIYGISLPPFQKIREIKN</sequence>
<gene>
    <name evidence="5" type="ORF">METZ01_LOCUS103447</name>
</gene>
<evidence type="ECO:0000313" key="5">
    <source>
        <dbReference type="EMBL" id="SVA50593.1"/>
    </source>
</evidence>
<dbReference type="AlphaFoldDB" id="A0A381WF79"/>
<evidence type="ECO:0000256" key="3">
    <source>
        <dbReference type="ARBA" id="ARBA00022827"/>
    </source>
</evidence>
<dbReference type="Pfam" id="PF01494">
    <property type="entry name" value="FAD_binding_3"/>
    <property type="match status" value="1"/>
</dbReference>
<evidence type="ECO:0000259" key="4">
    <source>
        <dbReference type="Pfam" id="PF01494"/>
    </source>
</evidence>
<dbReference type="Gene3D" id="3.50.50.60">
    <property type="entry name" value="FAD/NAD(P)-binding domain"/>
    <property type="match status" value="1"/>
</dbReference>
<dbReference type="GO" id="GO:0016709">
    <property type="term" value="F:oxidoreductase activity, acting on paired donors, with incorporation or reduction of molecular oxygen, NAD(P)H as one donor, and incorporation of one atom of oxygen"/>
    <property type="evidence" value="ECO:0007669"/>
    <property type="project" value="UniProtKB-ARBA"/>
</dbReference>
<keyword evidence="2" id="KW-0285">Flavoprotein</keyword>
<dbReference type="InterPro" id="IPR050641">
    <property type="entry name" value="RIFMO-like"/>
</dbReference>
<name>A0A381WF79_9ZZZZ</name>
<organism evidence="5">
    <name type="scientific">marine metagenome</name>
    <dbReference type="NCBI Taxonomy" id="408172"/>
    <lineage>
        <taxon>unclassified sequences</taxon>
        <taxon>metagenomes</taxon>
        <taxon>ecological metagenomes</taxon>
    </lineage>
</organism>
<protein>
    <recommendedName>
        <fullName evidence="4">FAD-binding domain-containing protein</fullName>
    </recommendedName>
</protein>
<dbReference type="InterPro" id="IPR002938">
    <property type="entry name" value="FAD-bd"/>
</dbReference>
<feature type="non-terminal residue" evidence="5">
    <location>
        <position position="104"/>
    </location>
</feature>
<dbReference type="PANTHER" id="PTHR43004">
    <property type="entry name" value="TRK SYSTEM POTASSIUM UPTAKE PROTEIN"/>
    <property type="match status" value="1"/>
</dbReference>
<dbReference type="EMBL" id="UINC01011464">
    <property type="protein sequence ID" value="SVA50593.1"/>
    <property type="molecule type" value="Genomic_DNA"/>
</dbReference>
<evidence type="ECO:0000256" key="2">
    <source>
        <dbReference type="ARBA" id="ARBA00022630"/>
    </source>
</evidence>
<comment type="cofactor">
    <cofactor evidence="1">
        <name>FAD</name>
        <dbReference type="ChEBI" id="CHEBI:57692"/>
    </cofactor>
</comment>
<dbReference type="InterPro" id="IPR036188">
    <property type="entry name" value="FAD/NAD-bd_sf"/>
</dbReference>